<reference evidence="2 3" key="1">
    <citation type="journal article" date="2018" name="Mol. Biol. Evol.">
        <title>Broad Genomic Sampling Reveals a Smut Pathogenic Ancestry of the Fungal Clade Ustilaginomycotina.</title>
        <authorList>
            <person name="Kijpornyongpan T."/>
            <person name="Mondo S.J."/>
            <person name="Barry K."/>
            <person name="Sandor L."/>
            <person name="Lee J."/>
            <person name="Lipzen A."/>
            <person name="Pangilinan J."/>
            <person name="LaButti K."/>
            <person name="Hainaut M."/>
            <person name="Henrissat B."/>
            <person name="Grigoriev I.V."/>
            <person name="Spatafora J.W."/>
            <person name="Aime M.C."/>
        </authorList>
    </citation>
    <scope>NUCLEOTIDE SEQUENCE [LARGE SCALE GENOMIC DNA]</scope>
    <source>
        <strain evidence="2 3">MCA 4198</strain>
    </source>
</reference>
<dbReference type="InParanoid" id="A0A316YUM8"/>
<accession>A0A316YUM8</accession>
<protein>
    <submittedName>
        <fullName evidence="2">Uncharacterized protein</fullName>
    </submittedName>
</protein>
<dbReference type="GeneID" id="37042248"/>
<proteinExistence type="predicted"/>
<keyword evidence="3" id="KW-1185">Reference proteome</keyword>
<evidence type="ECO:0000313" key="2">
    <source>
        <dbReference type="EMBL" id="PWN92979.1"/>
    </source>
</evidence>
<feature type="compositionally biased region" description="Basic residues" evidence="1">
    <location>
        <begin position="18"/>
        <end position="33"/>
    </location>
</feature>
<dbReference type="RefSeq" id="XP_025380177.1">
    <property type="nucleotide sequence ID" value="XM_025520332.1"/>
</dbReference>
<evidence type="ECO:0000313" key="3">
    <source>
        <dbReference type="Proteomes" id="UP000245768"/>
    </source>
</evidence>
<evidence type="ECO:0000256" key="1">
    <source>
        <dbReference type="SAM" id="MobiDB-lite"/>
    </source>
</evidence>
<dbReference type="Proteomes" id="UP000245768">
    <property type="component" value="Unassembled WGS sequence"/>
</dbReference>
<organism evidence="2 3">
    <name type="scientific">Acaromyces ingoldii</name>
    <dbReference type="NCBI Taxonomy" id="215250"/>
    <lineage>
        <taxon>Eukaryota</taxon>
        <taxon>Fungi</taxon>
        <taxon>Dikarya</taxon>
        <taxon>Basidiomycota</taxon>
        <taxon>Ustilaginomycotina</taxon>
        <taxon>Exobasidiomycetes</taxon>
        <taxon>Exobasidiales</taxon>
        <taxon>Cryptobasidiaceae</taxon>
        <taxon>Acaromyces</taxon>
    </lineage>
</organism>
<dbReference type="EMBL" id="KZ819634">
    <property type="protein sequence ID" value="PWN92979.1"/>
    <property type="molecule type" value="Genomic_DNA"/>
</dbReference>
<dbReference type="AlphaFoldDB" id="A0A316YUM8"/>
<sequence>MLATLLSRQTVRKEVPRTVRKRGRRMFSLRRASRVLSTGAAGCDNKQGPHQEPQEDSAATGDNRPPTSSINNEEASDPLSIHPEQQLQHRHGHQHGDGAEPDGISEPKSKPKPKPDREPEREQNHDQDQEPRQSSADRSLYHRSSIIGS</sequence>
<name>A0A316YUM8_9BASI</name>
<feature type="region of interest" description="Disordered" evidence="1">
    <location>
        <begin position="1"/>
        <end position="149"/>
    </location>
</feature>
<gene>
    <name evidence="2" type="ORF">FA10DRAFT_263704</name>
</gene>
<feature type="compositionally biased region" description="Basic and acidic residues" evidence="1">
    <location>
        <begin position="105"/>
        <end position="131"/>
    </location>
</feature>